<feature type="domain" description="Bromo" evidence="8">
    <location>
        <begin position="134"/>
        <end position="191"/>
    </location>
</feature>
<evidence type="ECO:0000256" key="3">
    <source>
        <dbReference type="ARBA" id="ARBA00023117"/>
    </source>
</evidence>
<dbReference type="SMART" id="SM00297">
    <property type="entry name" value="BROMO"/>
    <property type="match status" value="1"/>
</dbReference>
<dbReference type="Pfam" id="PF12024">
    <property type="entry name" value="DUF3512"/>
    <property type="match status" value="1"/>
</dbReference>
<dbReference type="InterPro" id="IPR051831">
    <property type="entry name" value="Bromodomain_contain_prot"/>
</dbReference>
<dbReference type="GO" id="GO:0005634">
    <property type="term" value="C:nucleus"/>
    <property type="evidence" value="ECO:0007669"/>
    <property type="project" value="UniProtKB-SubCell"/>
</dbReference>
<sequence>MGKKHKKHKSEKYEEYGERPLKLVLKVAGNEVTTGSSSFENTFDEHPDLEKHKDKKKKKKKDKERNDTMSPVDDKKKKKMTKKKKGQDADTDLDDREASRTPIRSDLASSLNKVEEKELTPLQEALSQLIRQLQRKDPSAFFSFPVTDLIAPGYSTIIKRPMDFGAMKEKVKNEYYQSLEELKVHLIALFKTIYHKAARKLLHSGMKILRPERLESLRQSIEFMADLENPANRSSKTGEVGNSSMDQCKDGPSPTDPSETAQSAPNTPRKDNDSKDEVSKVVSQAEKELEEIRKLIDDSGGKLSSRGLESELDFERRKSDGSTTLAILNPVDLVAGDVGYCPVKLGMMSNRLQSGINTLQGFKEDKRNMVTPVSYMNYGPYTSYAPAYDSSFANIGKEDSDLIYSFYGEEASLQGSESLSEFLSKSEEHMYKLADNLLDALTNGEHSKTLRETRPDEQGPTETSETGDKDMEVVDPEASKQTESRLVSLGSVIGLGLDLQTPPNLLSEEAQHFQQKLDETTKLLRELQEAQRERLSVKQPPNIICLLAPTTKELQLAEKVTGNLAQLTSQVAPGDVSSVYGIRRAMGIALPLEADEPLIDLTTVDAEPMDTLPEVQQIPVIAV</sequence>
<proteinExistence type="predicted"/>
<feature type="compositionally biased region" description="Basic residues" evidence="7">
    <location>
        <begin position="1"/>
        <end position="10"/>
    </location>
</feature>
<feature type="compositionally biased region" description="Polar residues" evidence="7">
    <location>
        <begin position="231"/>
        <end position="246"/>
    </location>
</feature>
<evidence type="ECO:0000256" key="6">
    <source>
        <dbReference type="PROSITE-ProRule" id="PRU00035"/>
    </source>
</evidence>
<dbReference type="PANTHER" id="PTHR22881">
    <property type="entry name" value="BROMODOMAIN CONTAINING PROTEIN"/>
    <property type="match status" value="1"/>
</dbReference>
<dbReference type="InterPro" id="IPR001487">
    <property type="entry name" value="Bromodomain"/>
</dbReference>
<evidence type="ECO:0000256" key="7">
    <source>
        <dbReference type="SAM" id="MobiDB-lite"/>
    </source>
</evidence>
<feature type="compositionally biased region" description="Basic and acidic residues" evidence="7">
    <location>
        <begin position="466"/>
        <end position="482"/>
    </location>
</feature>
<feature type="compositionally biased region" description="Basic and acidic residues" evidence="7">
    <location>
        <begin position="63"/>
        <end position="75"/>
    </location>
</feature>
<feature type="region of interest" description="Disordered" evidence="7">
    <location>
        <begin position="1"/>
        <end position="20"/>
    </location>
</feature>
<reference evidence="9" key="1">
    <citation type="submission" date="2025-08" db="UniProtKB">
        <authorList>
            <consortium name="Ensembl"/>
        </authorList>
    </citation>
    <scope>IDENTIFICATION</scope>
</reference>
<dbReference type="Gene3D" id="1.20.920.10">
    <property type="entry name" value="Bromodomain-like"/>
    <property type="match status" value="1"/>
</dbReference>
<feature type="compositionally biased region" description="Basic and acidic residues" evidence="7">
    <location>
        <begin position="268"/>
        <end position="284"/>
    </location>
</feature>
<dbReference type="Pfam" id="PF00439">
    <property type="entry name" value="Bromodomain"/>
    <property type="match status" value="1"/>
</dbReference>
<feature type="compositionally biased region" description="Polar residues" evidence="7">
    <location>
        <begin position="32"/>
        <end position="41"/>
    </location>
</feature>
<feature type="compositionally biased region" description="Basic and acidic residues" evidence="7">
    <location>
        <begin position="43"/>
        <end position="52"/>
    </location>
</feature>
<evidence type="ECO:0000313" key="9">
    <source>
        <dbReference type="Ensembl" id="ENSSTUP00000026490.1"/>
    </source>
</evidence>
<organism evidence="9 10">
    <name type="scientific">Salmo trutta</name>
    <name type="common">Brown trout</name>
    <dbReference type="NCBI Taxonomy" id="8032"/>
    <lineage>
        <taxon>Eukaryota</taxon>
        <taxon>Metazoa</taxon>
        <taxon>Chordata</taxon>
        <taxon>Craniata</taxon>
        <taxon>Vertebrata</taxon>
        <taxon>Euteleostomi</taxon>
        <taxon>Actinopterygii</taxon>
        <taxon>Neopterygii</taxon>
        <taxon>Teleostei</taxon>
        <taxon>Protacanthopterygii</taxon>
        <taxon>Salmoniformes</taxon>
        <taxon>Salmonidae</taxon>
        <taxon>Salmoninae</taxon>
        <taxon>Salmo</taxon>
    </lineage>
</organism>
<evidence type="ECO:0000256" key="5">
    <source>
        <dbReference type="ARBA" id="ARBA00023242"/>
    </source>
</evidence>
<keyword evidence="10" id="KW-1185">Reference proteome</keyword>
<feature type="compositionally biased region" description="Basic and acidic residues" evidence="7">
    <location>
        <begin position="11"/>
        <end position="20"/>
    </location>
</feature>
<feature type="compositionally biased region" description="Basic and acidic residues" evidence="7">
    <location>
        <begin position="446"/>
        <end position="457"/>
    </location>
</feature>
<feature type="region of interest" description="Disordered" evidence="7">
    <location>
        <begin position="446"/>
        <end position="482"/>
    </location>
</feature>
<keyword evidence="3 6" id="KW-0103">Bromodomain</keyword>
<name>A0A673XQG9_SALTR</name>
<gene>
    <name evidence="9" type="primary">BRD7</name>
    <name evidence="9" type="synonym">brd7</name>
</gene>
<evidence type="ECO:0000256" key="1">
    <source>
        <dbReference type="ARBA" id="ARBA00004123"/>
    </source>
</evidence>
<dbReference type="SUPFAM" id="SSF47370">
    <property type="entry name" value="Bromodomain"/>
    <property type="match status" value="1"/>
</dbReference>
<dbReference type="InterPro" id="IPR021900">
    <property type="entry name" value="DUF3512"/>
</dbReference>
<dbReference type="Ensembl" id="ENSSTUT00000027752.1">
    <property type="protein sequence ID" value="ENSSTUP00000026490.1"/>
    <property type="gene ID" value="ENSSTUG00000011513.1"/>
</dbReference>
<accession>A0A673XQG9</accession>
<keyword evidence="4" id="KW-0804">Transcription</keyword>
<dbReference type="GeneTree" id="ENSGT00950000183170"/>
<feature type="compositionally biased region" description="Polar residues" evidence="7">
    <location>
        <begin position="256"/>
        <end position="266"/>
    </location>
</feature>
<evidence type="ECO:0000256" key="4">
    <source>
        <dbReference type="ARBA" id="ARBA00023163"/>
    </source>
</evidence>
<dbReference type="AlphaFoldDB" id="A0A673XQG9"/>
<evidence type="ECO:0000259" key="8">
    <source>
        <dbReference type="PROSITE" id="PS50014"/>
    </source>
</evidence>
<evidence type="ECO:0000313" key="10">
    <source>
        <dbReference type="Proteomes" id="UP000472277"/>
    </source>
</evidence>
<dbReference type="GO" id="GO:0006357">
    <property type="term" value="P:regulation of transcription by RNA polymerase II"/>
    <property type="evidence" value="ECO:0007669"/>
    <property type="project" value="TreeGrafter"/>
</dbReference>
<protein>
    <submittedName>
        <fullName evidence="9">Bromodomain containing 7</fullName>
    </submittedName>
</protein>
<feature type="compositionally biased region" description="Basic residues" evidence="7">
    <location>
        <begin position="76"/>
        <end position="85"/>
    </location>
</feature>
<evidence type="ECO:0000256" key="2">
    <source>
        <dbReference type="ARBA" id="ARBA00023015"/>
    </source>
</evidence>
<reference evidence="9" key="2">
    <citation type="submission" date="2025-09" db="UniProtKB">
        <authorList>
            <consortium name="Ensembl"/>
        </authorList>
    </citation>
    <scope>IDENTIFICATION</scope>
</reference>
<keyword evidence="2" id="KW-0805">Transcription regulation</keyword>
<keyword evidence="5" id="KW-0539">Nucleus</keyword>
<dbReference type="PANTHER" id="PTHR22881:SF12">
    <property type="entry name" value="BROMODOMAIN-CONTAINING PROTEIN 7"/>
    <property type="match status" value="1"/>
</dbReference>
<feature type="region of interest" description="Disordered" evidence="7">
    <location>
        <begin position="32"/>
        <end position="109"/>
    </location>
</feature>
<dbReference type="InterPro" id="IPR036427">
    <property type="entry name" value="Bromodomain-like_sf"/>
</dbReference>
<feature type="compositionally biased region" description="Basic residues" evidence="7">
    <location>
        <begin position="53"/>
        <end position="62"/>
    </location>
</feature>
<dbReference type="PROSITE" id="PS50014">
    <property type="entry name" value="BROMODOMAIN_2"/>
    <property type="match status" value="1"/>
</dbReference>
<dbReference type="Proteomes" id="UP000472277">
    <property type="component" value="Chromosome 29"/>
</dbReference>
<feature type="region of interest" description="Disordered" evidence="7">
    <location>
        <begin position="228"/>
        <end position="284"/>
    </location>
</feature>
<comment type="subcellular location">
    <subcellularLocation>
        <location evidence="1">Nucleus</location>
    </subcellularLocation>
</comment>